<gene>
    <name evidence="1" type="ORF">HYPSUDRAFT_204929</name>
</gene>
<sequence length="185" mass="19922">MYQYLGVMDFPAYFAARAIPTGRCNPRRRIASPCSSRVRTGRCGAALRCTGSEAPTHHAQIVGSGTLSPRRRLAPLGRASSAYPIPQRASTSGPCSSSLLPERCFTTLSPHRISVAAAVEARSCDSSISPTRSSSAPRAVRRWVEALTPQPFALQDSKRALCDELASQHVAGRYFALRYLGAEQG</sequence>
<keyword evidence="2" id="KW-1185">Reference proteome</keyword>
<reference evidence="2" key="1">
    <citation type="submission" date="2014-04" db="EMBL/GenBank/DDBJ databases">
        <title>Evolutionary Origins and Diversification of the Mycorrhizal Mutualists.</title>
        <authorList>
            <consortium name="DOE Joint Genome Institute"/>
            <consortium name="Mycorrhizal Genomics Consortium"/>
            <person name="Kohler A."/>
            <person name="Kuo A."/>
            <person name="Nagy L.G."/>
            <person name="Floudas D."/>
            <person name="Copeland A."/>
            <person name="Barry K.W."/>
            <person name="Cichocki N."/>
            <person name="Veneault-Fourrey C."/>
            <person name="LaButti K."/>
            <person name="Lindquist E.A."/>
            <person name="Lipzen A."/>
            <person name="Lundell T."/>
            <person name="Morin E."/>
            <person name="Murat C."/>
            <person name="Riley R."/>
            <person name="Ohm R."/>
            <person name="Sun H."/>
            <person name="Tunlid A."/>
            <person name="Henrissat B."/>
            <person name="Grigoriev I.V."/>
            <person name="Hibbett D.S."/>
            <person name="Martin F."/>
        </authorList>
    </citation>
    <scope>NUCLEOTIDE SEQUENCE [LARGE SCALE GENOMIC DNA]</scope>
    <source>
        <strain evidence="2">FD-334 SS-4</strain>
    </source>
</reference>
<accession>A0A0D2NQF9</accession>
<dbReference type="AlphaFoldDB" id="A0A0D2NQF9"/>
<evidence type="ECO:0000313" key="1">
    <source>
        <dbReference type="EMBL" id="KJA19016.1"/>
    </source>
</evidence>
<organism evidence="1 2">
    <name type="scientific">Hypholoma sublateritium (strain FD-334 SS-4)</name>
    <dbReference type="NCBI Taxonomy" id="945553"/>
    <lineage>
        <taxon>Eukaryota</taxon>
        <taxon>Fungi</taxon>
        <taxon>Dikarya</taxon>
        <taxon>Basidiomycota</taxon>
        <taxon>Agaricomycotina</taxon>
        <taxon>Agaricomycetes</taxon>
        <taxon>Agaricomycetidae</taxon>
        <taxon>Agaricales</taxon>
        <taxon>Agaricineae</taxon>
        <taxon>Strophariaceae</taxon>
        <taxon>Hypholoma</taxon>
    </lineage>
</organism>
<dbReference type="EMBL" id="KN817582">
    <property type="protein sequence ID" value="KJA19016.1"/>
    <property type="molecule type" value="Genomic_DNA"/>
</dbReference>
<proteinExistence type="predicted"/>
<evidence type="ECO:0000313" key="2">
    <source>
        <dbReference type="Proteomes" id="UP000054270"/>
    </source>
</evidence>
<protein>
    <submittedName>
        <fullName evidence="1">Uncharacterized protein</fullName>
    </submittedName>
</protein>
<name>A0A0D2NQF9_HYPSF</name>
<dbReference type="Proteomes" id="UP000054270">
    <property type="component" value="Unassembled WGS sequence"/>
</dbReference>